<reference evidence="2" key="1">
    <citation type="submission" date="2020-05" db="EMBL/GenBank/DDBJ databases">
        <authorList>
            <person name="Chiriac C."/>
            <person name="Salcher M."/>
            <person name="Ghai R."/>
            <person name="Kavagutti S V."/>
        </authorList>
    </citation>
    <scope>NUCLEOTIDE SEQUENCE</scope>
</reference>
<dbReference type="PANTHER" id="PTHR22939:SF129">
    <property type="entry name" value="SERINE PROTEASE HTRA2, MITOCHONDRIAL"/>
    <property type="match status" value="1"/>
</dbReference>
<sequence>MPLCNLSYMRDTDPNKFIAYLAIIATPFALGAFLLTWAPSAQFASEDPAGDGYVPPRSTHALVERTQESTVTVWCEPKVGKGSQGTAFAIELKTDVSNSYPTTLITNQHVIEKCINVEHKLTIALPYEDPVVAVIVKWDKKNDIAVLATKMKLPVLKLSKNDAWPGFWVMALGSADGYEGSVSFGNVINSNSAEILITNNISHGSSGGPLVDNEGFVVGVTSWGSKKEQYNGAMSLNAFCAKILKCAYDSGKTWWDYSND</sequence>
<dbReference type="InterPro" id="IPR009003">
    <property type="entry name" value="Peptidase_S1_PA"/>
</dbReference>
<feature type="transmembrane region" description="Helical" evidence="1">
    <location>
        <begin position="17"/>
        <end position="38"/>
    </location>
</feature>
<keyword evidence="1" id="KW-0812">Transmembrane</keyword>
<dbReference type="Pfam" id="PF13365">
    <property type="entry name" value="Trypsin_2"/>
    <property type="match status" value="1"/>
</dbReference>
<dbReference type="InterPro" id="IPR001940">
    <property type="entry name" value="Peptidase_S1C"/>
</dbReference>
<dbReference type="EMBL" id="CAFABH010000052">
    <property type="protein sequence ID" value="CAB4833764.1"/>
    <property type="molecule type" value="Genomic_DNA"/>
</dbReference>
<evidence type="ECO:0000313" key="2">
    <source>
        <dbReference type="EMBL" id="CAB4833764.1"/>
    </source>
</evidence>
<dbReference type="Gene3D" id="2.40.10.10">
    <property type="entry name" value="Trypsin-like serine proteases"/>
    <property type="match status" value="2"/>
</dbReference>
<dbReference type="GO" id="GO:0004252">
    <property type="term" value="F:serine-type endopeptidase activity"/>
    <property type="evidence" value="ECO:0007669"/>
    <property type="project" value="InterPro"/>
</dbReference>
<dbReference type="InterPro" id="IPR043504">
    <property type="entry name" value="Peptidase_S1_PA_chymotrypsin"/>
</dbReference>
<evidence type="ECO:0000256" key="1">
    <source>
        <dbReference type="SAM" id="Phobius"/>
    </source>
</evidence>
<dbReference type="GO" id="GO:0006508">
    <property type="term" value="P:proteolysis"/>
    <property type="evidence" value="ECO:0007669"/>
    <property type="project" value="InterPro"/>
</dbReference>
<keyword evidence="1" id="KW-1133">Transmembrane helix</keyword>
<organism evidence="2">
    <name type="scientific">freshwater metagenome</name>
    <dbReference type="NCBI Taxonomy" id="449393"/>
    <lineage>
        <taxon>unclassified sequences</taxon>
        <taxon>metagenomes</taxon>
        <taxon>ecological metagenomes</taxon>
    </lineage>
</organism>
<dbReference type="SUPFAM" id="SSF50494">
    <property type="entry name" value="Trypsin-like serine proteases"/>
    <property type="match status" value="1"/>
</dbReference>
<dbReference type="PRINTS" id="PR00834">
    <property type="entry name" value="PROTEASES2C"/>
</dbReference>
<accession>A0A6J7ALJ5</accession>
<gene>
    <name evidence="2" type="ORF">UFOPK3174_01528</name>
</gene>
<dbReference type="AlphaFoldDB" id="A0A6J7ALJ5"/>
<name>A0A6J7ALJ5_9ZZZZ</name>
<proteinExistence type="predicted"/>
<protein>
    <submittedName>
        <fullName evidence="2">Unannotated protein</fullName>
    </submittedName>
</protein>
<keyword evidence="1" id="KW-0472">Membrane</keyword>
<dbReference type="PANTHER" id="PTHR22939">
    <property type="entry name" value="SERINE PROTEASE FAMILY S1C HTRA-RELATED"/>
    <property type="match status" value="1"/>
</dbReference>